<feature type="region of interest" description="Disordered" evidence="1">
    <location>
        <begin position="1464"/>
        <end position="1545"/>
    </location>
</feature>
<feature type="compositionally biased region" description="Polar residues" evidence="1">
    <location>
        <begin position="1265"/>
        <end position="1282"/>
    </location>
</feature>
<feature type="compositionally biased region" description="Low complexity" evidence="1">
    <location>
        <begin position="939"/>
        <end position="955"/>
    </location>
</feature>
<name>A0AA36MMA0_9DINO</name>
<evidence type="ECO:0000313" key="3">
    <source>
        <dbReference type="Proteomes" id="UP001178507"/>
    </source>
</evidence>
<feature type="compositionally biased region" description="Polar residues" evidence="1">
    <location>
        <begin position="1070"/>
        <end position="1083"/>
    </location>
</feature>
<feature type="compositionally biased region" description="Polar residues" evidence="1">
    <location>
        <begin position="194"/>
        <end position="210"/>
    </location>
</feature>
<gene>
    <name evidence="2" type="ORF">EVOR1521_LOCUS6056</name>
</gene>
<dbReference type="Gene3D" id="1.25.40.90">
    <property type="match status" value="1"/>
</dbReference>
<feature type="compositionally biased region" description="Polar residues" evidence="1">
    <location>
        <begin position="337"/>
        <end position="347"/>
    </location>
</feature>
<feature type="compositionally biased region" description="Low complexity" evidence="1">
    <location>
        <begin position="1826"/>
        <end position="1844"/>
    </location>
</feature>
<feature type="compositionally biased region" description="Basic and acidic residues" evidence="1">
    <location>
        <begin position="1645"/>
        <end position="1669"/>
    </location>
</feature>
<protein>
    <recommendedName>
        <fullName evidence="4">CID domain-containing protein</fullName>
    </recommendedName>
</protein>
<feature type="region of interest" description="Disordered" evidence="1">
    <location>
        <begin position="1641"/>
        <end position="1669"/>
    </location>
</feature>
<dbReference type="Proteomes" id="UP001178507">
    <property type="component" value="Unassembled WGS sequence"/>
</dbReference>
<feature type="compositionally biased region" description="Acidic residues" evidence="1">
    <location>
        <begin position="286"/>
        <end position="301"/>
    </location>
</feature>
<evidence type="ECO:0000313" key="2">
    <source>
        <dbReference type="EMBL" id="CAJ1377176.1"/>
    </source>
</evidence>
<reference evidence="2" key="1">
    <citation type="submission" date="2023-08" db="EMBL/GenBank/DDBJ databases">
        <authorList>
            <person name="Chen Y."/>
            <person name="Shah S."/>
            <person name="Dougan E. K."/>
            <person name="Thang M."/>
            <person name="Chan C."/>
        </authorList>
    </citation>
    <scope>NUCLEOTIDE SEQUENCE</scope>
</reference>
<proteinExistence type="predicted"/>
<dbReference type="InterPro" id="IPR008942">
    <property type="entry name" value="ENTH_VHS"/>
</dbReference>
<evidence type="ECO:0008006" key="4">
    <source>
        <dbReference type="Google" id="ProtNLM"/>
    </source>
</evidence>
<comment type="caution">
    <text evidence="2">The sequence shown here is derived from an EMBL/GenBank/DDBJ whole genome shotgun (WGS) entry which is preliminary data.</text>
</comment>
<accession>A0AA36MMA0</accession>
<feature type="compositionally biased region" description="Polar residues" evidence="1">
    <location>
        <begin position="635"/>
        <end position="657"/>
    </location>
</feature>
<feature type="compositionally biased region" description="Low complexity" evidence="1">
    <location>
        <begin position="543"/>
        <end position="557"/>
    </location>
</feature>
<feature type="compositionally biased region" description="Low complexity" evidence="1">
    <location>
        <begin position="663"/>
        <end position="677"/>
    </location>
</feature>
<feature type="compositionally biased region" description="Low complexity" evidence="1">
    <location>
        <begin position="1337"/>
        <end position="1351"/>
    </location>
</feature>
<feature type="region of interest" description="Disordered" evidence="1">
    <location>
        <begin position="269"/>
        <end position="968"/>
    </location>
</feature>
<feature type="region of interest" description="Disordered" evidence="1">
    <location>
        <begin position="1705"/>
        <end position="1741"/>
    </location>
</feature>
<feature type="compositionally biased region" description="Acidic residues" evidence="1">
    <location>
        <begin position="753"/>
        <end position="764"/>
    </location>
</feature>
<feature type="region of interest" description="Disordered" evidence="1">
    <location>
        <begin position="1008"/>
        <end position="1107"/>
    </location>
</feature>
<feature type="compositionally biased region" description="Basic and acidic residues" evidence="1">
    <location>
        <begin position="433"/>
        <end position="443"/>
    </location>
</feature>
<feature type="compositionally biased region" description="Low complexity" evidence="1">
    <location>
        <begin position="832"/>
        <end position="844"/>
    </location>
</feature>
<dbReference type="EMBL" id="CAUJNA010000446">
    <property type="protein sequence ID" value="CAJ1377176.1"/>
    <property type="molecule type" value="Genomic_DNA"/>
</dbReference>
<sequence length="1870" mass="197636">MSGRKHGVQARQAAMRHYDMLLCQAATEYKSREALKEKVHAVARVAVRRHGSGVEVRSFIQRLVDVCDDPLAVKENLLFVVDSIMRHAEKEDAHVVQKFERTIAPHLQGLFKAAIEREDTRETVCTYLLKKLVPVWKENAWFSREMPRILHLLVSGLKPQREREEEKKAHSSVSQEPVPVIPYAQDRRARRSAMTPSEYSYSRTPMTPGQASARGSYAHVGSDCEYTPSIAPKDESALPVEMPTSTPFADEEIPMSAPYSAPFQGIDYDAHEGTLPTEIPVPTEDVPTEDPSDEGELEPTEDLFMADTPKLGESTPRTRDDDVSSLRPPTEEVPSSHAPTISVQSARRSGLDDDEQVPVPTEEVPTELVATATQSRRPGYEVPPPTSPVDSPIEDRRRYAEGEEVPIPTSPVASEADDRRFGEEVPPPTSPVDSERQFGEEIRIPTSPVDSEGPYGREEIPLPTSPVSSIEDQDDRLPPMSAPPVSGSFDSDAPTESPSEEVAVAVRPLEPGKEPPSLEEVEMLLDEALEGPQEIEVPPPPLVLSSSRHSSGYLLDSSTEDTSPGQVPTQMPSPTSIMVDEMPTAAPTRLPPTVQQVEVPPNLSAQNDFSSGSRAEIRSSDLVSSPTEMPVPTEISPTSIGDQDLETQTAPTCTLTRTGGPLTATARTATVTGAVRTQVLPEMVPTDKPSSPTELFDEVGTVEAPTLLPRPPPPQVPLGGSSSEARASQLDSSGRESSPTELPVPTEMPSPTEEGDLDYVDEEVSMQPPLQEPTDSVNTSSAERTITASPRKPVTPRAPTSPVDLPVPTQRPSPTSVGALHAREEEEVLHVPPRSAPRSSFFSSGAMGQSSGVVSPSDMPVPTYVPSPTGYDMLEEPLPLPVHSRTPKTATRETETVSVLSVPMASSRAPTSPGDLPVPTHLPSPSPVGSVRRQEVRVPARSAAFSSAPSRVSPSDMPVPTFVPSPTMAPDELEEMQVPSVLPPTQEVTSPTVTAAATVATRTATAVRTQIWRGEPSPVDMPVPTFVPSPTSPREDAPEGVMPPTPAVTSPMDTVTVEVPPGESAAGRSAFSSALRSAGTTEPSPVDMPVPTFVPSPSSPQDLPETVLPPTAAEMLSAASASISGVSAELSPSEVAVPTFVPSPTEASIDPPATTATATAMAPRTASDHPTEAVQLEAASALHTSALESGSLASPTELPVPTEMQSPTSLGEVDYEDGVPTVPAPEAAGGAGVSQPFSSPEMPVPTERPSASQDLEETVTVPQRLASSQAVSSGLSVVSSPTELPVPTEMPSPSSPGEGAQTTVSREEPTVTRAPMPVQEPTEVVNTSSMEKTLSAPSRSSLTHPTSHLTTQSPVDIPVPTQLPSTPPPLPEEEMILPRSSAGLASSAAPSSPSELVVPTNVPSPEGPSPPEETATVTVEAIMSSGLPDSAVLRSPSLPPVPTDVPSPQELPVLARSAVYSALGSSAMASVESPSEMPVPTEMPTSPVLSTSRLEAPSLEVPHAAEPSAVSGEFDLDVDLPVPDQSALSSAPSPASPVEMPARDLSPGARQSILDKAKIQVPTEMPTSPTEEPFFGTEVPTVEGTVLSGHPHKKGGFLLVDSKVYPEKTPIWGPTSEVEVMSSVHALRAVQSTFQLQGAPYVRTEGTKGDGRDEGDGRDAGELGKEQEKASFMVDVRPNFEKTVRILGNYDFMENLPTGKEVPPLRSGAMSSALGSSAVGLSPSEMPVPTELPTSPQAPRLEMPSVEVPRDIASAVSGRRQAPAAAYRGLLARDCGSAGVGVVDDKKLRWNYRFRSSQVPTEMPTSPTEEPFDGTVEVPTAEGTVLSGAMSSALGSSAAGLSPSEMPVLSPETAPPLEVPSVEARRPRSK</sequence>
<feature type="compositionally biased region" description="Low complexity" evidence="1">
    <location>
        <begin position="1380"/>
        <end position="1394"/>
    </location>
</feature>
<organism evidence="2 3">
    <name type="scientific">Effrenium voratum</name>
    <dbReference type="NCBI Taxonomy" id="2562239"/>
    <lineage>
        <taxon>Eukaryota</taxon>
        <taxon>Sar</taxon>
        <taxon>Alveolata</taxon>
        <taxon>Dinophyceae</taxon>
        <taxon>Suessiales</taxon>
        <taxon>Symbiodiniaceae</taxon>
        <taxon>Effrenium</taxon>
    </lineage>
</organism>
<keyword evidence="3" id="KW-1185">Reference proteome</keyword>
<feature type="compositionally biased region" description="Low complexity" evidence="1">
    <location>
        <begin position="1151"/>
        <end position="1165"/>
    </location>
</feature>
<feature type="compositionally biased region" description="Polar residues" evidence="1">
    <location>
        <begin position="720"/>
        <end position="740"/>
    </location>
</feature>
<feature type="compositionally biased region" description="Polar residues" evidence="1">
    <location>
        <begin position="560"/>
        <end position="576"/>
    </location>
</feature>
<feature type="compositionally biased region" description="Polar residues" evidence="1">
    <location>
        <begin position="1324"/>
        <end position="1336"/>
    </location>
</feature>
<feature type="region of interest" description="Disordered" evidence="1">
    <location>
        <begin position="161"/>
        <end position="216"/>
    </location>
</feature>
<feature type="compositionally biased region" description="Polar residues" evidence="1">
    <location>
        <begin position="1483"/>
        <end position="1493"/>
    </location>
</feature>
<feature type="compositionally biased region" description="Low complexity" evidence="1">
    <location>
        <begin position="1218"/>
        <end position="1228"/>
    </location>
</feature>
<feature type="compositionally biased region" description="Polar residues" evidence="1">
    <location>
        <begin position="773"/>
        <end position="788"/>
    </location>
</feature>
<feature type="compositionally biased region" description="Polar residues" evidence="1">
    <location>
        <begin position="603"/>
        <end position="613"/>
    </location>
</feature>
<feature type="region of interest" description="Disordered" evidence="1">
    <location>
        <begin position="1822"/>
        <end position="1870"/>
    </location>
</feature>
<feature type="compositionally biased region" description="Low complexity" evidence="1">
    <location>
        <begin position="1705"/>
        <end position="1724"/>
    </location>
</feature>
<feature type="region of interest" description="Disordered" evidence="1">
    <location>
        <begin position="1139"/>
        <end position="1449"/>
    </location>
</feature>
<feature type="compositionally biased region" description="Low complexity" evidence="1">
    <location>
        <begin position="1526"/>
        <end position="1537"/>
    </location>
</feature>
<feature type="compositionally biased region" description="Polar residues" evidence="1">
    <location>
        <begin position="1182"/>
        <end position="1194"/>
    </location>
</feature>
<evidence type="ECO:0000256" key="1">
    <source>
        <dbReference type="SAM" id="MobiDB-lite"/>
    </source>
</evidence>
<feature type="compositionally biased region" description="Acidic residues" evidence="1">
    <location>
        <begin position="517"/>
        <end position="529"/>
    </location>
</feature>
<feature type="compositionally biased region" description="Pro residues" evidence="1">
    <location>
        <begin position="1086"/>
        <end position="1098"/>
    </location>
</feature>
<feature type="compositionally biased region" description="Pro residues" evidence="1">
    <location>
        <begin position="1019"/>
        <end position="1031"/>
    </location>
</feature>